<feature type="transmembrane region" description="Helical" evidence="1">
    <location>
        <begin position="326"/>
        <end position="345"/>
    </location>
</feature>
<feature type="transmembrane region" description="Helical" evidence="1">
    <location>
        <begin position="354"/>
        <end position="373"/>
    </location>
</feature>
<keyword evidence="1" id="KW-0472">Membrane</keyword>
<keyword evidence="1" id="KW-1133">Transmembrane helix</keyword>
<feature type="transmembrane region" description="Helical" evidence="1">
    <location>
        <begin position="264"/>
        <end position="283"/>
    </location>
</feature>
<feature type="transmembrane region" description="Helical" evidence="1">
    <location>
        <begin position="159"/>
        <end position="179"/>
    </location>
</feature>
<evidence type="ECO:0000313" key="2">
    <source>
        <dbReference type="EMBL" id="TYP94805.1"/>
    </source>
</evidence>
<name>A0A5D3YKY2_9BACT</name>
<sequence>MTKLNNYSGSNYLNDEWLWHASITCFVLAGLTGFLYRLGMMGWVPGELSMGNIRHAHSHLMFFGWAVPLPLYIIMQKIICQTEEGEKGAAWMKYSIASIMLFGLLAYPFFLFYGYRPVAVGSAALPLSVIFSGFVMISWYGFMIGYWKSRTALQDDESLPWIDGALVLLIVCSLGAWGVAVIQELAPQSHLLMKSMTHFFLSSFTEGWVVLILCSILISEFEINERNWWTSPQLALGAIAIGAPLTFSYGISESLLTPMLLGTARLGGGLAAIGLLLVMSAILKSGKWRHPIWIWPVALLTLKGIMQLGASVVPSSFWLSDPSLRVLYLHILLLGGLTLLALAWINKRKSVSKCFYHLVVASIMVTLTTLLMFTRVWPEALSGAWVVDALALGALLPILAVFAYWMMLIQSQKKSSI</sequence>
<comment type="caution">
    <text evidence="2">The sequence shown here is derived from an EMBL/GenBank/DDBJ whole genome shotgun (WGS) entry which is preliminary data.</text>
</comment>
<dbReference type="OrthoDB" id="2827525at2"/>
<gene>
    <name evidence="2" type="ORF">LX73_0094</name>
</gene>
<feature type="transmembrane region" description="Helical" evidence="1">
    <location>
        <begin position="56"/>
        <end position="75"/>
    </location>
</feature>
<organism evidence="2 3">
    <name type="scientific">Fodinibius salinus</name>
    <dbReference type="NCBI Taxonomy" id="860790"/>
    <lineage>
        <taxon>Bacteria</taxon>
        <taxon>Pseudomonadati</taxon>
        <taxon>Balneolota</taxon>
        <taxon>Balneolia</taxon>
        <taxon>Balneolales</taxon>
        <taxon>Balneolaceae</taxon>
        <taxon>Fodinibius</taxon>
    </lineage>
</organism>
<evidence type="ECO:0000313" key="3">
    <source>
        <dbReference type="Proteomes" id="UP000324595"/>
    </source>
</evidence>
<evidence type="ECO:0000256" key="1">
    <source>
        <dbReference type="SAM" id="Phobius"/>
    </source>
</evidence>
<keyword evidence="1" id="KW-0812">Transmembrane</keyword>
<proteinExistence type="predicted"/>
<feature type="transmembrane region" description="Helical" evidence="1">
    <location>
        <begin position="199"/>
        <end position="221"/>
    </location>
</feature>
<reference evidence="2 3" key="1">
    <citation type="submission" date="2019-07" db="EMBL/GenBank/DDBJ databases">
        <title>Genomic Encyclopedia of Archaeal and Bacterial Type Strains, Phase II (KMG-II): from individual species to whole genera.</title>
        <authorList>
            <person name="Goeker M."/>
        </authorList>
    </citation>
    <scope>NUCLEOTIDE SEQUENCE [LARGE SCALE GENOMIC DNA]</scope>
    <source>
        <strain evidence="2 3">DSM 21935</strain>
    </source>
</reference>
<feature type="transmembrane region" description="Helical" evidence="1">
    <location>
        <begin position="233"/>
        <end position="252"/>
    </location>
</feature>
<dbReference type="Proteomes" id="UP000324595">
    <property type="component" value="Unassembled WGS sequence"/>
</dbReference>
<feature type="transmembrane region" description="Helical" evidence="1">
    <location>
        <begin position="127"/>
        <end position="147"/>
    </location>
</feature>
<feature type="transmembrane region" description="Helical" evidence="1">
    <location>
        <begin position="292"/>
        <end position="314"/>
    </location>
</feature>
<dbReference type="EMBL" id="VNHY01000001">
    <property type="protein sequence ID" value="TYP94805.1"/>
    <property type="molecule type" value="Genomic_DNA"/>
</dbReference>
<dbReference type="AlphaFoldDB" id="A0A5D3YKY2"/>
<feature type="transmembrane region" description="Helical" evidence="1">
    <location>
        <begin position="96"/>
        <end position="115"/>
    </location>
</feature>
<feature type="transmembrane region" description="Helical" evidence="1">
    <location>
        <begin position="385"/>
        <end position="407"/>
    </location>
</feature>
<keyword evidence="3" id="KW-1185">Reference proteome</keyword>
<accession>A0A5D3YKY2</accession>
<dbReference type="RefSeq" id="WP_148897502.1">
    <property type="nucleotide sequence ID" value="NZ_VNHY01000001.1"/>
</dbReference>
<feature type="transmembrane region" description="Helical" evidence="1">
    <location>
        <begin position="17"/>
        <end position="36"/>
    </location>
</feature>
<protein>
    <submittedName>
        <fullName evidence="2">Uncharacterized protein</fullName>
    </submittedName>
</protein>